<dbReference type="InterPro" id="IPR017896">
    <property type="entry name" value="4Fe4S_Fe-S-bd"/>
</dbReference>
<organism evidence="10 11">
    <name type="scientific">Nonomuraea salmonea</name>
    <dbReference type="NCBI Taxonomy" id="46181"/>
    <lineage>
        <taxon>Bacteria</taxon>
        <taxon>Bacillati</taxon>
        <taxon>Actinomycetota</taxon>
        <taxon>Actinomycetes</taxon>
        <taxon>Streptosporangiales</taxon>
        <taxon>Streptosporangiaceae</taxon>
        <taxon>Nonomuraea</taxon>
    </lineage>
</organism>
<evidence type="ECO:0000256" key="7">
    <source>
        <dbReference type="ARBA" id="ARBA00023291"/>
    </source>
</evidence>
<protein>
    <recommendedName>
        <fullName evidence="8">Ferredoxin</fullName>
    </recommendedName>
</protein>
<comment type="function">
    <text evidence="8">Ferredoxins are iron-sulfur proteins that transfer electrons in a wide variety of metabolic reactions.</text>
</comment>
<proteinExistence type="predicted"/>
<dbReference type="Pfam" id="PF13370">
    <property type="entry name" value="Fer4_13"/>
    <property type="match status" value="1"/>
</dbReference>
<keyword evidence="6 8" id="KW-0411">Iron-sulfur</keyword>
<sequence length="68" mass="7205">MRVTVDRDTCCGSGLCVAAVPQVFGHDDETVVVVRDPEPPAALADLVREAARRCPTGTIRLLDARAGD</sequence>
<dbReference type="EMBL" id="JBHMCF010000002">
    <property type="protein sequence ID" value="MFB9468003.1"/>
    <property type="molecule type" value="Genomic_DNA"/>
</dbReference>
<gene>
    <name evidence="10" type="ORF">ACFFR3_00715</name>
</gene>
<evidence type="ECO:0000256" key="5">
    <source>
        <dbReference type="ARBA" id="ARBA00023004"/>
    </source>
</evidence>
<name>A0ABV5NCI4_9ACTN</name>
<dbReference type="PANTHER" id="PTHR36923:SF3">
    <property type="entry name" value="FERREDOXIN"/>
    <property type="match status" value="1"/>
</dbReference>
<evidence type="ECO:0000256" key="3">
    <source>
        <dbReference type="ARBA" id="ARBA00022723"/>
    </source>
</evidence>
<keyword evidence="4 8" id="KW-0249">Electron transport</keyword>
<evidence type="ECO:0000259" key="9">
    <source>
        <dbReference type="PROSITE" id="PS51379"/>
    </source>
</evidence>
<reference evidence="10 11" key="1">
    <citation type="submission" date="2024-09" db="EMBL/GenBank/DDBJ databases">
        <authorList>
            <person name="Sun Q."/>
            <person name="Mori K."/>
        </authorList>
    </citation>
    <scope>NUCLEOTIDE SEQUENCE [LARGE SCALE GENOMIC DNA]</scope>
    <source>
        <strain evidence="10 11">JCM 3324</strain>
    </source>
</reference>
<dbReference type="Gene3D" id="3.30.70.20">
    <property type="match status" value="1"/>
</dbReference>
<dbReference type="PROSITE" id="PS51379">
    <property type="entry name" value="4FE4S_FER_2"/>
    <property type="match status" value="1"/>
</dbReference>
<dbReference type="InterPro" id="IPR001080">
    <property type="entry name" value="3Fe4S_ferredoxin"/>
</dbReference>
<evidence type="ECO:0000256" key="4">
    <source>
        <dbReference type="ARBA" id="ARBA00022982"/>
    </source>
</evidence>
<evidence type="ECO:0000256" key="1">
    <source>
        <dbReference type="ARBA" id="ARBA00001927"/>
    </source>
</evidence>
<feature type="domain" description="4Fe-4S ferredoxin-type" evidence="9">
    <location>
        <begin position="1"/>
        <end position="29"/>
    </location>
</feature>
<dbReference type="SUPFAM" id="SSF54862">
    <property type="entry name" value="4Fe-4S ferredoxins"/>
    <property type="match status" value="1"/>
</dbReference>
<evidence type="ECO:0000313" key="11">
    <source>
        <dbReference type="Proteomes" id="UP001589568"/>
    </source>
</evidence>
<keyword evidence="5 8" id="KW-0408">Iron</keyword>
<keyword evidence="2 8" id="KW-0813">Transport</keyword>
<evidence type="ECO:0000313" key="10">
    <source>
        <dbReference type="EMBL" id="MFB9468003.1"/>
    </source>
</evidence>
<dbReference type="Proteomes" id="UP001589568">
    <property type="component" value="Unassembled WGS sequence"/>
</dbReference>
<evidence type="ECO:0000256" key="6">
    <source>
        <dbReference type="ARBA" id="ARBA00023014"/>
    </source>
</evidence>
<keyword evidence="3 8" id="KW-0479">Metal-binding</keyword>
<dbReference type="RefSeq" id="WP_345388417.1">
    <property type="nucleotide sequence ID" value="NZ_BAAAXS010000001.1"/>
</dbReference>
<evidence type="ECO:0000256" key="8">
    <source>
        <dbReference type="RuleBase" id="RU368020"/>
    </source>
</evidence>
<dbReference type="InterPro" id="IPR051269">
    <property type="entry name" value="Fe-S_cluster_ET"/>
</dbReference>
<keyword evidence="7" id="KW-0003">3Fe-4S</keyword>
<comment type="caution">
    <text evidence="10">The sequence shown here is derived from an EMBL/GenBank/DDBJ whole genome shotgun (WGS) entry which is preliminary data.</text>
</comment>
<comment type="cofactor">
    <cofactor evidence="1">
        <name>[3Fe-4S] cluster</name>
        <dbReference type="ChEBI" id="CHEBI:21137"/>
    </cofactor>
</comment>
<dbReference type="PANTHER" id="PTHR36923">
    <property type="entry name" value="FERREDOXIN"/>
    <property type="match status" value="1"/>
</dbReference>
<accession>A0ABV5NCI4</accession>
<dbReference type="PRINTS" id="PR00352">
    <property type="entry name" value="3FE4SFRDOXIN"/>
</dbReference>
<keyword evidence="11" id="KW-1185">Reference proteome</keyword>
<evidence type="ECO:0000256" key="2">
    <source>
        <dbReference type="ARBA" id="ARBA00022448"/>
    </source>
</evidence>